<feature type="transmembrane region" description="Helical" evidence="9">
    <location>
        <begin position="108"/>
        <end position="135"/>
    </location>
</feature>
<keyword evidence="6" id="KW-0675">Receptor</keyword>
<evidence type="ECO:0000313" key="12">
    <source>
        <dbReference type="Proteomes" id="UP000314982"/>
    </source>
</evidence>
<dbReference type="AlphaFoldDB" id="A0A4W5M8L6"/>
<feature type="transmembrane region" description="Helical" evidence="9">
    <location>
        <begin position="29"/>
        <end position="52"/>
    </location>
</feature>
<feature type="transmembrane region" description="Helical" evidence="9">
    <location>
        <begin position="234"/>
        <end position="251"/>
    </location>
</feature>
<keyword evidence="12" id="KW-1185">Reference proteome</keyword>
<evidence type="ECO:0000256" key="6">
    <source>
        <dbReference type="ARBA" id="ARBA00023170"/>
    </source>
</evidence>
<sequence>MQPTNISTCFNFDGNLNSNFTSNNTSRDYYVIAPCLVLGLCCLVGLPCNIAMIVDITKKLKMPHNKNRMMLKLILNLAVSDTLSLSTIPLVIYVLTYGWTLCHWMCSLFYYGLYCCLYASVLTVTLMGVYLYLSLTSNIPDWKKYERIHSEQHNKMLVGLWVLVCVIASPTIFTRAVEPKRGRLRCQRSTCSDWEKVAVLLMETILGFFIPFSILATSYFCLHRKVSKQINKSEPLVTCILVTFFIFWTPVNIINVVDIATTLIKTSDQGAYDNMKSFRRIAGDVVKTLTFINSCLNPFLYAFASKQNQDTESKQSIIKKGNQSQTNSTNATSDLRSSSTHQISVSTAVASCGANTVTTCTSFCSSLVLLTVAPSV</sequence>
<dbReference type="InterPro" id="IPR050119">
    <property type="entry name" value="CCR1-9-like"/>
</dbReference>
<feature type="transmembrane region" description="Helical" evidence="9">
    <location>
        <begin position="73"/>
        <end position="96"/>
    </location>
</feature>
<dbReference type="GO" id="GO:0009897">
    <property type="term" value="C:external side of plasma membrane"/>
    <property type="evidence" value="ECO:0007669"/>
    <property type="project" value="TreeGrafter"/>
</dbReference>
<dbReference type="GO" id="GO:0019722">
    <property type="term" value="P:calcium-mediated signaling"/>
    <property type="evidence" value="ECO:0007669"/>
    <property type="project" value="TreeGrafter"/>
</dbReference>
<keyword evidence="3 9" id="KW-1133">Transmembrane helix</keyword>
<evidence type="ECO:0000259" key="10">
    <source>
        <dbReference type="PROSITE" id="PS50262"/>
    </source>
</evidence>
<evidence type="ECO:0000256" key="9">
    <source>
        <dbReference type="SAM" id="Phobius"/>
    </source>
</evidence>
<dbReference type="PRINTS" id="PR00237">
    <property type="entry name" value="GPCRRHODOPSN"/>
</dbReference>
<evidence type="ECO:0000256" key="2">
    <source>
        <dbReference type="ARBA" id="ARBA00022692"/>
    </source>
</evidence>
<feature type="transmembrane region" description="Helical" evidence="9">
    <location>
        <begin position="156"/>
        <end position="177"/>
    </location>
</feature>
<feature type="domain" description="G-protein coupled receptors family 1 profile" evidence="10">
    <location>
        <begin position="48"/>
        <end position="301"/>
    </location>
</feature>
<dbReference type="GeneTree" id="ENSGT00950000182966"/>
<accession>A0A4W5M8L6</accession>
<keyword evidence="5 9" id="KW-0472">Membrane</keyword>
<dbReference type="GO" id="GO:0006955">
    <property type="term" value="P:immune response"/>
    <property type="evidence" value="ECO:0007669"/>
    <property type="project" value="TreeGrafter"/>
</dbReference>
<evidence type="ECO:0000256" key="8">
    <source>
        <dbReference type="SAM" id="MobiDB-lite"/>
    </source>
</evidence>
<dbReference type="PANTHER" id="PTHR10489">
    <property type="entry name" value="CELL ADHESION MOLECULE"/>
    <property type="match status" value="1"/>
</dbReference>
<keyword evidence="7" id="KW-0807">Transducer</keyword>
<reference evidence="12" key="1">
    <citation type="submission" date="2018-06" db="EMBL/GenBank/DDBJ databases">
        <title>Genome assembly of Danube salmon.</title>
        <authorList>
            <person name="Macqueen D.J."/>
            <person name="Gundappa M.K."/>
        </authorList>
    </citation>
    <scope>NUCLEOTIDE SEQUENCE [LARGE SCALE GENOMIC DNA]</scope>
</reference>
<reference evidence="11" key="3">
    <citation type="submission" date="2025-09" db="UniProtKB">
        <authorList>
            <consortium name="Ensembl"/>
        </authorList>
    </citation>
    <scope>IDENTIFICATION</scope>
</reference>
<dbReference type="SUPFAM" id="SSF81321">
    <property type="entry name" value="Family A G protein-coupled receptor-like"/>
    <property type="match status" value="1"/>
</dbReference>
<dbReference type="Gene3D" id="1.20.1070.10">
    <property type="entry name" value="Rhodopsin 7-helix transmembrane proteins"/>
    <property type="match status" value="1"/>
</dbReference>
<feature type="transmembrane region" description="Helical" evidence="9">
    <location>
        <begin position="197"/>
        <end position="222"/>
    </location>
</feature>
<keyword evidence="4" id="KW-0297">G-protein coupled receptor</keyword>
<proteinExistence type="predicted"/>
<dbReference type="InterPro" id="IPR000276">
    <property type="entry name" value="GPCR_Rhodpsn"/>
</dbReference>
<evidence type="ECO:0000256" key="4">
    <source>
        <dbReference type="ARBA" id="ARBA00023040"/>
    </source>
</evidence>
<organism evidence="11 12">
    <name type="scientific">Hucho hucho</name>
    <name type="common">huchen</name>
    <dbReference type="NCBI Taxonomy" id="62062"/>
    <lineage>
        <taxon>Eukaryota</taxon>
        <taxon>Metazoa</taxon>
        <taxon>Chordata</taxon>
        <taxon>Craniata</taxon>
        <taxon>Vertebrata</taxon>
        <taxon>Euteleostomi</taxon>
        <taxon>Actinopterygii</taxon>
        <taxon>Neopterygii</taxon>
        <taxon>Teleostei</taxon>
        <taxon>Protacanthopterygii</taxon>
        <taxon>Salmoniformes</taxon>
        <taxon>Salmonidae</taxon>
        <taxon>Salmoninae</taxon>
        <taxon>Hucho</taxon>
    </lineage>
</organism>
<comment type="subcellular location">
    <subcellularLocation>
        <location evidence="1">Membrane</location>
    </subcellularLocation>
</comment>
<dbReference type="GO" id="GO:0007204">
    <property type="term" value="P:positive regulation of cytosolic calcium ion concentration"/>
    <property type="evidence" value="ECO:0007669"/>
    <property type="project" value="TreeGrafter"/>
</dbReference>
<dbReference type="Pfam" id="PF00001">
    <property type="entry name" value="7tm_1"/>
    <property type="match status" value="1"/>
</dbReference>
<reference evidence="11" key="2">
    <citation type="submission" date="2025-08" db="UniProtKB">
        <authorList>
            <consortium name="Ensembl"/>
        </authorList>
    </citation>
    <scope>IDENTIFICATION</scope>
</reference>
<evidence type="ECO:0000256" key="5">
    <source>
        <dbReference type="ARBA" id="ARBA00023136"/>
    </source>
</evidence>
<evidence type="ECO:0000256" key="3">
    <source>
        <dbReference type="ARBA" id="ARBA00022989"/>
    </source>
</evidence>
<evidence type="ECO:0000256" key="7">
    <source>
        <dbReference type="ARBA" id="ARBA00023224"/>
    </source>
</evidence>
<dbReference type="GO" id="GO:0019957">
    <property type="term" value="F:C-C chemokine binding"/>
    <property type="evidence" value="ECO:0007669"/>
    <property type="project" value="TreeGrafter"/>
</dbReference>
<dbReference type="Proteomes" id="UP000314982">
    <property type="component" value="Unassembled WGS sequence"/>
</dbReference>
<protein>
    <submittedName>
        <fullName evidence="11">Si:ch73-113g13.2</fullName>
    </submittedName>
</protein>
<feature type="region of interest" description="Disordered" evidence="8">
    <location>
        <begin position="314"/>
        <end position="337"/>
    </location>
</feature>
<dbReference type="GO" id="GO:0060326">
    <property type="term" value="P:cell chemotaxis"/>
    <property type="evidence" value="ECO:0007669"/>
    <property type="project" value="TreeGrafter"/>
</dbReference>
<name>A0A4W5M8L6_9TELE</name>
<evidence type="ECO:0000256" key="1">
    <source>
        <dbReference type="ARBA" id="ARBA00004370"/>
    </source>
</evidence>
<evidence type="ECO:0000313" key="11">
    <source>
        <dbReference type="Ensembl" id="ENSHHUP00000033670.1"/>
    </source>
</evidence>
<dbReference type="Ensembl" id="ENSHHUT00000035022.1">
    <property type="protein sequence ID" value="ENSHHUP00000033670.1"/>
    <property type="gene ID" value="ENSHHUG00000021257.1"/>
</dbReference>
<dbReference type="PANTHER" id="PTHR10489:SF946">
    <property type="entry name" value="LEUKOTRIENE B4 RECEPTOR 1-LIKE"/>
    <property type="match status" value="1"/>
</dbReference>
<dbReference type="GO" id="GO:0016493">
    <property type="term" value="F:C-C chemokine receptor activity"/>
    <property type="evidence" value="ECO:0007669"/>
    <property type="project" value="TreeGrafter"/>
</dbReference>
<dbReference type="InterPro" id="IPR017452">
    <property type="entry name" value="GPCR_Rhodpsn_7TM"/>
</dbReference>
<dbReference type="PROSITE" id="PS50262">
    <property type="entry name" value="G_PROTEIN_RECEP_F1_2"/>
    <property type="match status" value="1"/>
</dbReference>
<dbReference type="STRING" id="62062.ENSHHUP00000033670"/>
<keyword evidence="2 9" id="KW-0812">Transmembrane</keyword>